<evidence type="ECO:0000256" key="5">
    <source>
        <dbReference type="RuleBase" id="RU000383"/>
    </source>
</evidence>
<evidence type="ECO:0000313" key="9">
    <source>
        <dbReference type="EMBL" id="KAK1365973.1"/>
    </source>
</evidence>
<dbReference type="InterPro" id="IPR006671">
    <property type="entry name" value="Cyclin_N"/>
</dbReference>
<evidence type="ECO:0000259" key="8">
    <source>
        <dbReference type="SMART" id="SM01332"/>
    </source>
</evidence>
<dbReference type="InterPro" id="IPR013763">
    <property type="entry name" value="Cyclin-like_dom"/>
</dbReference>
<feature type="domain" description="Cyclin C-terminal" evidence="8">
    <location>
        <begin position="230"/>
        <end position="359"/>
    </location>
</feature>
<dbReference type="PANTHER" id="PTHR10177">
    <property type="entry name" value="CYCLINS"/>
    <property type="match status" value="1"/>
</dbReference>
<evidence type="ECO:0000313" key="10">
    <source>
        <dbReference type="Proteomes" id="UP001237642"/>
    </source>
</evidence>
<dbReference type="PIRSF" id="PIRSF001771">
    <property type="entry name" value="Cyclin_A_B_D_E"/>
    <property type="match status" value="1"/>
</dbReference>
<keyword evidence="2" id="KW-0132">Cell division</keyword>
<dbReference type="FunFam" id="1.10.472.10:FF:000001">
    <property type="entry name" value="G2/mitotic-specific cyclin"/>
    <property type="match status" value="1"/>
</dbReference>
<accession>A0AAD8MBF7</accession>
<dbReference type="EMBL" id="JAUIZM010000009">
    <property type="protein sequence ID" value="KAK1365973.1"/>
    <property type="molecule type" value="Genomic_DNA"/>
</dbReference>
<dbReference type="SUPFAM" id="SSF47954">
    <property type="entry name" value="Cyclin-like"/>
    <property type="match status" value="2"/>
</dbReference>
<evidence type="ECO:0000256" key="2">
    <source>
        <dbReference type="ARBA" id="ARBA00022618"/>
    </source>
</evidence>
<keyword evidence="10" id="KW-1185">Reference proteome</keyword>
<proteinExistence type="inferred from homology"/>
<dbReference type="InterPro" id="IPR036915">
    <property type="entry name" value="Cyclin-like_sf"/>
</dbReference>
<dbReference type="GO" id="GO:0051301">
    <property type="term" value="P:cell division"/>
    <property type="evidence" value="ECO:0007669"/>
    <property type="project" value="UniProtKB-KW"/>
</dbReference>
<dbReference type="InterPro" id="IPR048258">
    <property type="entry name" value="Cyclins_cyclin-box"/>
</dbReference>
<reference evidence="9" key="1">
    <citation type="submission" date="2023-02" db="EMBL/GenBank/DDBJ databases">
        <title>Genome of toxic invasive species Heracleum sosnowskyi carries increased number of genes despite the absence of recent whole-genome duplications.</title>
        <authorList>
            <person name="Schelkunov M."/>
            <person name="Shtratnikova V."/>
            <person name="Makarenko M."/>
            <person name="Klepikova A."/>
            <person name="Omelchenko D."/>
            <person name="Novikova G."/>
            <person name="Obukhova E."/>
            <person name="Bogdanov V."/>
            <person name="Penin A."/>
            <person name="Logacheva M."/>
        </authorList>
    </citation>
    <scope>NUCLEOTIDE SEQUENCE</scope>
    <source>
        <strain evidence="9">Hsosn_3</strain>
        <tissue evidence="9">Leaf</tissue>
    </source>
</reference>
<organism evidence="9 10">
    <name type="scientific">Heracleum sosnowskyi</name>
    <dbReference type="NCBI Taxonomy" id="360622"/>
    <lineage>
        <taxon>Eukaryota</taxon>
        <taxon>Viridiplantae</taxon>
        <taxon>Streptophyta</taxon>
        <taxon>Embryophyta</taxon>
        <taxon>Tracheophyta</taxon>
        <taxon>Spermatophyta</taxon>
        <taxon>Magnoliopsida</taxon>
        <taxon>eudicotyledons</taxon>
        <taxon>Gunneridae</taxon>
        <taxon>Pentapetalae</taxon>
        <taxon>asterids</taxon>
        <taxon>campanulids</taxon>
        <taxon>Apiales</taxon>
        <taxon>Apiaceae</taxon>
        <taxon>Apioideae</taxon>
        <taxon>apioid superclade</taxon>
        <taxon>Tordylieae</taxon>
        <taxon>Tordyliinae</taxon>
        <taxon>Heracleum</taxon>
    </lineage>
</organism>
<evidence type="ECO:0000259" key="7">
    <source>
        <dbReference type="SMART" id="SM00385"/>
    </source>
</evidence>
<evidence type="ECO:0000256" key="6">
    <source>
        <dbReference type="SAM" id="MobiDB-lite"/>
    </source>
</evidence>
<keyword evidence="3 5" id="KW-0195">Cyclin</keyword>
<evidence type="ECO:0000256" key="1">
    <source>
        <dbReference type="ARBA" id="ARBA00006955"/>
    </source>
</evidence>
<evidence type="ECO:0000256" key="3">
    <source>
        <dbReference type="ARBA" id="ARBA00023127"/>
    </source>
</evidence>
<keyword evidence="4" id="KW-0131">Cell cycle</keyword>
<comment type="caution">
    <text evidence="9">The sequence shown here is derived from an EMBL/GenBank/DDBJ whole genome shotgun (WGS) entry which is preliminary data.</text>
</comment>
<dbReference type="Pfam" id="PF02984">
    <property type="entry name" value="Cyclin_C"/>
    <property type="match status" value="1"/>
</dbReference>
<dbReference type="InterPro" id="IPR004367">
    <property type="entry name" value="Cyclin_C-dom"/>
</dbReference>
<dbReference type="SMART" id="SM01332">
    <property type="entry name" value="Cyclin_C"/>
    <property type="match status" value="1"/>
</dbReference>
<feature type="region of interest" description="Disordered" evidence="6">
    <location>
        <begin position="1"/>
        <end position="23"/>
    </location>
</feature>
<sequence>MASRPFVEQNRAEEAGGGGALKQKNMAAGEGRNRRALGDIGNLVTVHGIEGKQQQIPQVSRPVTRGFCAQLLANAQEAAVENNKKQRAAEKKVTVKPKPEDIIVISPDTEEVDRVNKHLNRKKANEGSSKKKGQTFSSTLTARSKAAGFGLSGKPKEQIVDIDAADANNELAAVEYVEDMYKFYKSAEHESRVFDYIDFQPEINQKMRAILVDWLVEVHNKFELMPETLYLTINILDRYLSTKSVARKELQLASIPNEPAVENMAYFLAELGMMNYATVTYCPSMVAACAVYGARCTLDKAPFWNETLRLHSSFSEHQLMECARALVRFHSCAAENKLRVIYKKYSDAERGCVAMLPPAKALLSNFRTE</sequence>
<dbReference type="GO" id="GO:0044772">
    <property type="term" value="P:mitotic cell cycle phase transition"/>
    <property type="evidence" value="ECO:0007669"/>
    <property type="project" value="InterPro"/>
</dbReference>
<dbReference type="InterPro" id="IPR046965">
    <property type="entry name" value="Cyclin_A/B-like"/>
</dbReference>
<comment type="similarity">
    <text evidence="1">Belongs to the cyclin family. Cyclin AB subfamily.</text>
</comment>
<dbReference type="Proteomes" id="UP001237642">
    <property type="component" value="Unassembled WGS sequence"/>
</dbReference>
<dbReference type="GO" id="GO:0016538">
    <property type="term" value="F:cyclin-dependent protein serine/threonine kinase regulator activity"/>
    <property type="evidence" value="ECO:0007669"/>
    <property type="project" value="InterPro"/>
</dbReference>
<dbReference type="SMART" id="SM00385">
    <property type="entry name" value="CYCLIN"/>
    <property type="match status" value="1"/>
</dbReference>
<dbReference type="InterPro" id="IPR039361">
    <property type="entry name" value="Cyclin"/>
</dbReference>
<name>A0AAD8MBF7_9APIA</name>
<gene>
    <name evidence="9" type="ORF">POM88_041534</name>
</gene>
<dbReference type="AlphaFoldDB" id="A0AAD8MBF7"/>
<dbReference type="PROSITE" id="PS00292">
    <property type="entry name" value="CYCLINS"/>
    <property type="match status" value="1"/>
</dbReference>
<dbReference type="Gene3D" id="1.10.472.10">
    <property type="entry name" value="Cyclin-like"/>
    <property type="match status" value="3"/>
</dbReference>
<feature type="domain" description="Cyclin-like" evidence="7">
    <location>
        <begin position="213"/>
        <end position="328"/>
    </location>
</feature>
<reference evidence="9" key="2">
    <citation type="submission" date="2023-05" db="EMBL/GenBank/DDBJ databases">
        <authorList>
            <person name="Schelkunov M.I."/>
        </authorList>
    </citation>
    <scope>NUCLEOTIDE SEQUENCE</scope>
    <source>
        <strain evidence="9">Hsosn_3</strain>
        <tissue evidence="9">Leaf</tissue>
    </source>
</reference>
<evidence type="ECO:0000256" key="4">
    <source>
        <dbReference type="ARBA" id="ARBA00023306"/>
    </source>
</evidence>
<dbReference type="Pfam" id="PF00134">
    <property type="entry name" value="Cyclin_N"/>
    <property type="match status" value="1"/>
</dbReference>
<protein>
    <submittedName>
        <fullName evidence="9">Cyclin N-terminal domain-containing protein</fullName>
    </submittedName>
</protein>